<dbReference type="InterPro" id="IPR020904">
    <property type="entry name" value="Sc_DH/Rdtase_CS"/>
</dbReference>
<dbReference type="EMBL" id="LIAS01000073">
    <property type="protein sequence ID" value="KRO30690.1"/>
    <property type="molecule type" value="Genomic_DNA"/>
</dbReference>
<evidence type="ECO:0000313" key="3">
    <source>
        <dbReference type="EMBL" id="KRO30690.1"/>
    </source>
</evidence>
<evidence type="ECO:0000313" key="4">
    <source>
        <dbReference type="Proteomes" id="UP000053941"/>
    </source>
</evidence>
<dbReference type="PROSITE" id="PS00061">
    <property type="entry name" value="ADH_SHORT"/>
    <property type="match status" value="1"/>
</dbReference>
<dbReference type="Gene3D" id="3.40.50.720">
    <property type="entry name" value="NAD(P)-binding Rossmann-like Domain"/>
    <property type="match status" value="1"/>
</dbReference>
<proteinExistence type="inferred from homology"/>
<dbReference type="Pfam" id="PF13561">
    <property type="entry name" value="adh_short_C2"/>
    <property type="match status" value="1"/>
</dbReference>
<reference evidence="3 4" key="1">
    <citation type="submission" date="2015-10" db="EMBL/GenBank/DDBJ databases">
        <title>Metagenome-Assembled Genomes uncover a global brackish microbiome.</title>
        <authorList>
            <person name="Hugerth L.W."/>
            <person name="Larsson J."/>
            <person name="Alneberg J."/>
            <person name="Lindh M.V."/>
            <person name="Legrand C."/>
            <person name="Pinhassi J."/>
            <person name="Andersson A.F."/>
        </authorList>
    </citation>
    <scope>NUCLEOTIDE SEQUENCE [LARGE SCALE GENOMIC DNA]</scope>
    <source>
        <strain evidence="3">BACL2 MAG-120802-bin41</strain>
    </source>
</reference>
<dbReference type="AlphaFoldDB" id="A0A0R2P121"/>
<dbReference type="InterPro" id="IPR036291">
    <property type="entry name" value="NAD(P)-bd_dom_sf"/>
</dbReference>
<dbReference type="InterPro" id="IPR002347">
    <property type="entry name" value="SDR_fam"/>
</dbReference>
<sequence>MSKQRSILITGAGGLIGSALCKTFISAGWRVVGQVNSSKGIDGIEVIKKDLSIAASGTELVEQIGSIDCVINNAADQSLLDLKHYSSSKAQEIFQINLLSPIEIILAAKSKGATLAINISSIEALNAKSGHEIYGASKSALESITRSLALSLAPMRINGIRLGLIGDSKLESRWPEGFSSWTNTVPAGRIGSAEEVANLALVITGDTFNFASGSIIDFDGGKSVHPGW</sequence>
<gene>
    <name evidence="3" type="ORF">ABR60_04345</name>
</gene>
<protein>
    <recommendedName>
        <fullName evidence="5">Short-chain dehydrogenase</fullName>
    </recommendedName>
</protein>
<dbReference type="Proteomes" id="UP000053941">
    <property type="component" value="Unassembled WGS sequence"/>
</dbReference>
<dbReference type="PRINTS" id="PR00080">
    <property type="entry name" value="SDRFAMILY"/>
</dbReference>
<dbReference type="PANTHER" id="PTHR43477">
    <property type="entry name" value="DIHYDROANTICAPSIN 7-DEHYDROGENASE"/>
    <property type="match status" value="1"/>
</dbReference>
<dbReference type="InterPro" id="IPR051122">
    <property type="entry name" value="SDR_DHRS6-like"/>
</dbReference>
<name>A0A0R2P121_9ACTN</name>
<dbReference type="PRINTS" id="PR00081">
    <property type="entry name" value="GDHRDH"/>
</dbReference>
<evidence type="ECO:0000256" key="2">
    <source>
        <dbReference type="ARBA" id="ARBA00023002"/>
    </source>
</evidence>
<dbReference type="GO" id="GO:0016491">
    <property type="term" value="F:oxidoreductase activity"/>
    <property type="evidence" value="ECO:0007669"/>
    <property type="project" value="UniProtKB-KW"/>
</dbReference>
<dbReference type="PANTHER" id="PTHR43477:SF1">
    <property type="entry name" value="DIHYDROANTICAPSIN 7-DEHYDROGENASE"/>
    <property type="match status" value="1"/>
</dbReference>
<accession>A0A0R2P121</accession>
<comment type="similarity">
    <text evidence="1">Belongs to the short-chain dehydrogenases/reductases (SDR) family.</text>
</comment>
<keyword evidence="2" id="KW-0560">Oxidoreductase</keyword>
<organism evidence="3 4">
    <name type="scientific">Actinobacteria bacterium BACL2 MAG-120802-bin41</name>
    <dbReference type="NCBI Taxonomy" id="1655568"/>
    <lineage>
        <taxon>Bacteria</taxon>
        <taxon>Bacillati</taxon>
        <taxon>Actinomycetota</taxon>
        <taxon>Actinomycetes</taxon>
        <taxon>Actinomycetes incertae sedis</taxon>
        <taxon>ac1 cluster</taxon>
    </lineage>
</organism>
<evidence type="ECO:0000256" key="1">
    <source>
        <dbReference type="ARBA" id="ARBA00006484"/>
    </source>
</evidence>
<comment type="caution">
    <text evidence="3">The sequence shown here is derived from an EMBL/GenBank/DDBJ whole genome shotgun (WGS) entry which is preliminary data.</text>
</comment>
<dbReference type="CDD" id="cd05233">
    <property type="entry name" value="SDR_c"/>
    <property type="match status" value="1"/>
</dbReference>
<dbReference type="SUPFAM" id="SSF51735">
    <property type="entry name" value="NAD(P)-binding Rossmann-fold domains"/>
    <property type="match status" value="1"/>
</dbReference>
<evidence type="ECO:0008006" key="5">
    <source>
        <dbReference type="Google" id="ProtNLM"/>
    </source>
</evidence>